<evidence type="ECO:0000313" key="2">
    <source>
        <dbReference type="EMBL" id="OGG08114.1"/>
    </source>
</evidence>
<name>A0A1F5Z733_9BACT</name>
<feature type="transmembrane region" description="Helical" evidence="1">
    <location>
        <begin position="12"/>
        <end position="32"/>
    </location>
</feature>
<dbReference type="Proteomes" id="UP000177354">
    <property type="component" value="Unassembled WGS sequence"/>
</dbReference>
<sequence length="142" mass="15883">MSGKNRKNNSKTFLLLTVFTVLVFPFFLLALFNKLILIKGITPVNNNSFQASLKVAPWGNDDTENYVDLAIGDLAGKTDVARNDIKVVSVEKINFNDTSLGCPQKNKFYIQVITPGFLIYLNAKGSDYIYHAGLNKIIDCFR</sequence>
<accession>A0A1F5Z733</accession>
<organism evidence="2 3">
    <name type="scientific">Candidatus Gottesmanbacteria bacterium RIFCSPHIGHO2_01_FULL_40_15</name>
    <dbReference type="NCBI Taxonomy" id="1798376"/>
    <lineage>
        <taxon>Bacteria</taxon>
        <taxon>Candidatus Gottesmaniibacteriota</taxon>
    </lineage>
</organism>
<comment type="caution">
    <text evidence="2">The sequence shown here is derived from an EMBL/GenBank/DDBJ whole genome shotgun (WGS) entry which is preliminary data.</text>
</comment>
<gene>
    <name evidence="2" type="ORF">A2777_01875</name>
</gene>
<keyword evidence="1" id="KW-0472">Membrane</keyword>
<protein>
    <submittedName>
        <fullName evidence="2">Uncharacterized protein</fullName>
    </submittedName>
</protein>
<evidence type="ECO:0000256" key="1">
    <source>
        <dbReference type="SAM" id="Phobius"/>
    </source>
</evidence>
<dbReference type="AlphaFoldDB" id="A0A1F5Z733"/>
<reference evidence="2 3" key="1">
    <citation type="journal article" date="2016" name="Nat. Commun.">
        <title>Thousands of microbial genomes shed light on interconnected biogeochemical processes in an aquifer system.</title>
        <authorList>
            <person name="Anantharaman K."/>
            <person name="Brown C.T."/>
            <person name="Hug L.A."/>
            <person name="Sharon I."/>
            <person name="Castelle C.J."/>
            <person name="Probst A.J."/>
            <person name="Thomas B.C."/>
            <person name="Singh A."/>
            <person name="Wilkins M.J."/>
            <person name="Karaoz U."/>
            <person name="Brodie E.L."/>
            <person name="Williams K.H."/>
            <person name="Hubbard S.S."/>
            <person name="Banfield J.F."/>
        </authorList>
    </citation>
    <scope>NUCLEOTIDE SEQUENCE [LARGE SCALE GENOMIC DNA]</scope>
</reference>
<dbReference type="EMBL" id="MFJF01000005">
    <property type="protein sequence ID" value="OGG08114.1"/>
    <property type="molecule type" value="Genomic_DNA"/>
</dbReference>
<keyword evidence="1" id="KW-0812">Transmembrane</keyword>
<proteinExistence type="predicted"/>
<keyword evidence="1" id="KW-1133">Transmembrane helix</keyword>
<evidence type="ECO:0000313" key="3">
    <source>
        <dbReference type="Proteomes" id="UP000177354"/>
    </source>
</evidence>